<dbReference type="KEGG" id="pgz:C2E15_05765"/>
<dbReference type="InterPro" id="IPR037125">
    <property type="entry name" value="YajI-like_sf"/>
</dbReference>
<feature type="chain" id="PRO_5014843558" description="DUF3251 domain-containing protein" evidence="2">
    <location>
        <begin position="21"/>
        <end position="213"/>
    </location>
</feature>
<keyword evidence="5" id="KW-1185">Reference proteome</keyword>
<dbReference type="NCBIfam" id="NF008575">
    <property type="entry name" value="PRK11530.1"/>
    <property type="match status" value="1"/>
</dbReference>
<dbReference type="RefSeq" id="WP_104956523.1">
    <property type="nucleotide sequence ID" value="NZ_CP026377.1"/>
</dbReference>
<proteinExistence type="predicted"/>
<evidence type="ECO:0000313" key="5">
    <source>
        <dbReference type="Proteomes" id="UP000238365"/>
    </source>
</evidence>
<evidence type="ECO:0000259" key="3">
    <source>
        <dbReference type="Pfam" id="PF11622"/>
    </source>
</evidence>
<protein>
    <recommendedName>
        <fullName evidence="3">DUF3251 domain-containing protein</fullName>
    </recommendedName>
</protein>
<accession>A0A2L0IDH1</accession>
<dbReference type="EMBL" id="CP026377">
    <property type="protein sequence ID" value="AUX92635.1"/>
    <property type="molecule type" value="Genomic_DNA"/>
</dbReference>
<dbReference type="InterPro" id="IPR021658">
    <property type="entry name" value="DUF3251"/>
</dbReference>
<reference evidence="4 5" key="1">
    <citation type="submission" date="2018-01" db="EMBL/GenBank/DDBJ databases">
        <title>Complete and assembled Genome of Pantoea gaviniae DSM22758T.</title>
        <authorList>
            <person name="Stevens M.J.A."/>
            <person name="Zurfluh K."/>
            <person name="Stephan R."/>
        </authorList>
    </citation>
    <scope>NUCLEOTIDE SEQUENCE [LARGE SCALE GENOMIC DNA]</scope>
    <source>
        <strain evidence="4 5">DSM 22758</strain>
    </source>
</reference>
<evidence type="ECO:0000313" key="4">
    <source>
        <dbReference type="EMBL" id="AUX92635.1"/>
    </source>
</evidence>
<dbReference type="Proteomes" id="UP000238365">
    <property type="component" value="Chromosome"/>
</dbReference>
<feature type="compositionally biased region" description="Polar residues" evidence="1">
    <location>
        <begin position="180"/>
        <end position="200"/>
    </location>
</feature>
<feature type="region of interest" description="Disordered" evidence="1">
    <location>
        <begin position="177"/>
        <end position="213"/>
    </location>
</feature>
<dbReference type="Gene3D" id="2.60.40.1620">
    <property type="entry name" value="Lipoprotein YajI-like"/>
    <property type="match status" value="1"/>
</dbReference>
<name>A0A2L0IDH1_9GAMM</name>
<evidence type="ECO:0000256" key="2">
    <source>
        <dbReference type="SAM" id="SignalP"/>
    </source>
</evidence>
<dbReference type="Pfam" id="PF11622">
    <property type="entry name" value="DUF3251"/>
    <property type="match status" value="1"/>
</dbReference>
<feature type="domain" description="DUF3251" evidence="3">
    <location>
        <begin position="26"/>
        <end position="177"/>
    </location>
</feature>
<keyword evidence="2" id="KW-0732">Signal</keyword>
<organism evidence="4 5">
    <name type="scientific">Mixta gaviniae</name>
    <dbReference type="NCBI Taxonomy" id="665914"/>
    <lineage>
        <taxon>Bacteria</taxon>
        <taxon>Pseudomonadati</taxon>
        <taxon>Pseudomonadota</taxon>
        <taxon>Gammaproteobacteria</taxon>
        <taxon>Enterobacterales</taxon>
        <taxon>Erwiniaceae</taxon>
        <taxon>Mixta</taxon>
    </lineage>
</organism>
<gene>
    <name evidence="4" type="ORF">C2E15_05765</name>
</gene>
<evidence type="ECO:0000256" key="1">
    <source>
        <dbReference type="SAM" id="MobiDB-lite"/>
    </source>
</evidence>
<sequence>MRKGLFLLPLLSAALLNGCAAPPSASTRALHGEVGQLNQQVSQLTRQASALEQQNQLNSHSTQGAWLLPAANTRVELQSLAGPLMLSLTRIEAEASGTRALLTLRAAGDRPLQSLRMQVEWGELDAATSKPLSAGALSQTIEVRNALLPKSEQPVPLRLSGLPPEQVGYVRIHDVEPLTPGQNASSAAQDVSSPAGQNAASAAGQHASPTVAP</sequence>
<feature type="signal peptide" evidence="2">
    <location>
        <begin position="1"/>
        <end position="20"/>
    </location>
</feature>
<dbReference type="AlphaFoldDB" id="A0A2L0IDH1"/>